<evidence type="ECO:0000313" key="2">
    <source>
        <dbReference type="Proteomes" id="UP000000438"/>
    </source>
</evidence>
<dbReference type="InParanoid" id="Q6L0U5"/>
<dbReference type="Proteomes" id="UP000000438">
    <property type="component" value="Chromosome"/>
</dbReference>
<gene>
    <name evidence="1" type="ordered locus">PTO0822</name>
</gene>
<dbReference type="KEGG" id="pto:PTO0822"/>
<protein>
    <submittedName>
        <fullName evidence="1">Uncharacterized protein</fullName>
    </submittedName>
</protein>
<accession>Q6L0U5</accession>
<organism evidence="1 2">
    <name type="scientific">Picrophilus torridus (strain ATCC 700027 / DSM 9790 / JCM 10055 / NBRC 100828 / KAW 2/3)</name>
    <dbReference type="NCBI Taxonomy" id="1122961"/>
    <lineage>
        <taxon>Archaea</taxon>
        <taxon>Methanobacteriati</taxon>
        <taxon>Thermoplasmatota</taxon>
        <taxon>Thermoplasmata</taxon>
        <taxon>Thermoplasmatales</taxon>
        <taxon>Picrophilaceae</taxon>
        <taxon>Picrophilus</taxon>
    </lineage>
</organism>
<dbReference type="PaxDb" id="263820-PTO0822"/>
<evidence type="ECO:0000313" key="1">
    <source>
        <dbReference type="EMBL" id="AAT43407.1"/>
    </source>
</evidence>
<dbReference type="HOGENOM" id="CLU_2968584_0_0_2"/>
<dbReference type="AlphaFoldDB" id="Q6L0U5"/>
<sequence>MLYNIMTMASIEIDENVYKYISSSGDDVSLFVNKMLRSYVEAMQRPDFNEYTEHGNGD</sequence>
<proteinExistence type="predicted"/>
<dbReference type="EMBL" id="AE017261">
    <property type="protein sequence ID" value="AAT43407.1"/>
    <property type="molecule type" value="Genomic_DNA"/>
</dbReference>
<name>Q6L0U5_PICTO</name>
<reference evidence="1 2" key="1">
    <citation type="journal article" date="2004" name="Proc. Natl. Acad. Sci. U.S.A.">
        <title>Genome sequence of Picrophilus torridus and its implications for life around pH 0.</title>
        <authorList>
            <person name="Futterer O."/>
            <person name="Angelov A."/>
            <person name="Liesegang H."/>
            <person name="Gottschalk G."/>
            <person name="Schleper C."/>
            <person name="Schepers B."/>
            <person name="Dock C."/>
            <person name="Antranikian G."/>
            <person name="Liebl W."/>
        </authorList>
    </citation>
    <scope>NUCLEOTIDE SEQUENCE [LARGE SCALE GENOMIC DNA]</scope>
    <source>
        <strain evidence="2">ATCC 700027 / DSM 9790 / JCM 10055 / NBRC 100828</strain>
    </source>
</reference>